<comment type="caution">
    <text evidence="1">The sequence shown here is derived from an EMBL/GenBank/DDBJ whole genome shotgun (WGS) entry which is preliminary data.</text>
</comment>
<dbReference type="Proteomes" id="UP000539175">
    <property type="component" value="Unassembled WGS sequence"/>
</dbReference>
<name>A0A7X0AWH4_9PROT</name>
<evidence type="ECO:0000313" key="1">
    <source>
        <dbReference type="EMBL" id="MBB6251403.1"/>
    </source>
</evidence>
<organism evidence="1 2">
    <name type="scientific">Nitrospirillum iridis</name>
    <dbReference type="NCBI Taxonomy" id="765888"/>
    <lineage>
        <taxon>Bacteria</taxon>
        <taxon>Pseudomonadati</taxon>
        <taxon>Pseudomonadota</taxon>
        <taxon>Alphaproteobacteria</taxon>
        <taxon>Rhodospirillales</taxon>
        <taxon>Azospirillaceae</taxon>
        <taxon>Nitrospirillum</taxon>
    </lineage>
</organism>
<reference evidence="1 2" key="1">
    <citation type="submission" date="2020-08" db="EMBL/GenBank/DDBJ databases">
        <title>Genomic Encyclopedia of Type Strains, Phase IV (KMG-IV): sequencing the most valuable type-strain genomes for metagenomic binning, comparative biology and taxonomic classification.</title>
        <authorList>
            <person name="Goeker M."/>
        </authorList>
    </citation>
    <scope>NUCLEOTIDE SEQUENCE [LARGE SCALE GENOMIC DNA]</scope>
    <source>
        <strain evidence="1 2">DSM 22198</strain>
    </source>
</reference>
<protein>
    <submittedName>
        <fullName evidence="1">Uncharacterized protein</fullName>
    </submittedName>
</protein>
<evidence type="ECO:0000313" key="2">
    <source>
        <dbReference type="Proteomes" id="UP000539175"/>
    </source>
</evidence>
<dbReference type="EMBL" id="JACIIZ010000005">
    <property type="protein sequence ID" value="MBB6251403.1"/>
    <property type="molecule type" value="Genomic_DNA"/>
</dbReference>
<dbReference type="AlphaFoldDB" id="A0A7X0AWH4"/>
<dbReference type="RefSeq" id="WP_184799876.1">
    <property type="nucleotide sequence ID" value="NZ_JACIIZ010000005.1"/>
</dbReference>
<keyword evidence="2" id="KW-1185">Reference proteome</keyword>
<gene>
    <name evidence="1" type="ORF">FHS74_001954</name>
</gene>
<sequence>MANHQQPLPGCTIVDALNGYVVLTHRNKSGKVTAKAYLPEHARMLAEDLTQVADEIEAAE</sequence>
<accession>A0A7X0AWH4</accession>
<proteinExistence type="predicted"/>